<dbReference type="AlphaFoldDB" id="A0A099L228"/>
<organism evidence="1 2">
    <name type="scientific">Colwellia psychrerythraea</name>
    <name type="common">Vibrio psychroerythus</name>
    <dbReference type="NCBI Taxonomy" id="28229"/>
    <lineage>
        <taxon>Bacteria</taxon>
        <taxon>Pseudomonadati</taxon>
        <taxon>Pseudomonadota</taxon>
        <taxon>Gammaproteobacteria</taxon>
        <taxon>Alteromonadales</taxon>
        <taxon>Colwelliaceae</taxon>
        <taxon>Colwellia</taxon>
    </lineage>
</organism>
<name>A0A099L228_COLPS</name>
<gene>
    <name evidence="1" type="ORF">GAB14E_0119</name>
</gene>
<protein>
    <recommendedName>
        <fullName evidence="3">Lipoprotein</fullName>
    </recommendedName>
</protein>
<proteinExistence type="predicted"/>
<sequence length="101" mass="11072">MKQGNFKQITIKKNTIPLNKSLSIIPYLVLPLVILTLVSCSKAVPVPKSECDTVISHVKSILKDKAPSKSKMLKQCNAATDEARGCIMAADKPMKILQCDF</sequence>
<reference evidence="1 2" key="1">
    <citation type="submission" date="2014-08" db="EMBL/GenBank/DDBJ databases">
        <title>Genomic and Phenotypic Diversity of Colwellia psychrerythraea strains from Disparate Marine Basins.</title>
        <authorList>
            <person name="Techtmann S.M."/>
            <person name="Stelling S.C."/>
            <person name="Utturkar S.M."/>
            <person name="Alshibli N."/>
            <person name="Harris A."/>
            <person name="Brown S.D."/>
            <person name="Hazen T.C."/>
        </authorList>
    </citation>
    <scope>NUCLEOTIDE SEQUENCE [LARGE SCALE GENOMIC DNA]</scope>
    <source>
        <strain evidence="1 2">GAB14E</strain>
    </source>
</reference>
<evidence type="ECO:0008006" key="3">
    <source>
        <dbReference type="Google" id="ProtNLM"/>
    </source>
</evidence>
<comment type="caution">
    <text evidence="1">The sequence shown here is derived from an EMBL/GenBank/DDBJ whole genome shotgun (WGS) entry which is preliminary data.</text>
</comment>
<dbReference type="EMBL" id="JQEC01000011">
    <property type="protein sequence ID" value="KGJ96172.1"/>
    <property type="molecule type" value="Genomic_DNA"/>
</dbReference>
<evidence type="ECO:0000313" key="1">
    <source>
        <dbReference type="EMBL" id="KGJ96172.1"/>
    </source>
</evidence>
<dbReference type="Proteomes" id="UP000029868">
    <property type="component" value="Unassembled WGS sequence"/>
</dbReference>
<dbReference type="PATRIC" id="fig|28229.3.peg.1051"/>
<evidence type="ECO:0000313" key="2">
    <source>
        <dbReference type="Proteomes" id="UP000029868"/>
    </source>
</evidence>
<accession>A0A099L228</accession>
<dbReference type="RefSeq" id="WP_231561988.1">
    <property type="nucleotide sequence ID" value="NZ_JQEC01000011.1"/>
</dbReference>